<evidence type="ECO:0000256" key="1">
    <source>
        <dbReference type="SAM" id="MobiDB-lite"/>
    </source>
</evidence>
<name>A0A512IAM6_9MICC</name>
<evidence type="ECO:0000313" key="2">
    <source>
        <dbReference type="EMBL" id="GEO94756.1"/>
    </source>
</evidence>
<reference evidence="2 3" key="1">
    <citation type="submission" date="2019-07" db="EMBL/GenBank/DDBJ databases">
        <title>Whole genome shotgun sequence of Kocuria turfanensis NBRC 107627.</title>
        <authorList>
            <person name="Hosoyama A."/>
            <person name="Uohara A."/>
            <person name="Ohji S."/>
            <person name="Ichikawa N."/>
        </authorList>
    </citation>
    <scope>NUCLEOTIDE SEQUENCE [LARGE SCALE GENOMIC DNA]</scope>
    <source>
        <strain evidence="2 3">NBRC 107627</strain>
    </source>
</reference>
<organism evidence="2 3">
    <name type="scientific">Kocuria turfanensis</name>
    <dbReference type="NCBI Taxonomy" id="388357"/>
    <lineage>
        <taxon>Bacteria</taxon>
        <taxon>Bacillati</taxon>
        <taxon>Actinomycetota</taxon>
        <taxon>Actinomycetes</taxon>
        <taxon>Micrococcales</taxon>
        <taxon>Micrococcaceae</taxon>
        <taxon>Kocuria</taxon>
    </lineage>
</organism>
<feature type="region of interest" description="Disordered" evidence="1">
    <location>
        <begin position="27"/>
        <end position="61"/>
    </location>
</feature>
<keyword evidence="3" id="KW-1185">Reference proteome</keyword>
<gene>
    <name evidence="2" type="ORF">KTU01_08790</name>
</gene>
<protein>
    <submittedName>
        <fullName evidence="2">Uncharacterized protein</fullName>
    </submittedName>
</protein>
<feature type="compositionally biased region" description="Low complexity" evidence="1">
    <location>
        <begin position="41"/>
        <end position="52"/>
    </location>
</feature>
<comment type="caution">
    <text evidence="2">The sequence shown here is derived from an EMBL/GenBank/DDBJ whole genome shotgun (WGS) entry which is preliminary data.</text>
</comment>
<evidence type="ECO:0000313" key="3">
    <source>
        <dbReference type="Proteomes" id="UP000321103"/>
    </source>
</evidence>
<accession>A0A512IAM6</accession>
<sequence>MTASAYWISGPSKGHLRFVIGGAVRASPGLRSRSTDRRGPRGPSGFRRSLPRTANDRRGGPVWGSVVLLRAVVLTRPGRTGVVLGGALPGAGGTPPGAD</sequence>
<dbReference type="AlphaFoldDB" id="A0A512IAM6"/>
<dbReference type="EMBL" id="BJZS01000027">
    <property type="protein sequence ID" value="GEO94756.1"/>
    <property type="molecule type" value="Genomic_DNA"/>
</dbReference>
<dbReference type="Proteomes" id="UP000321103">
    <property type="component" value="Unassembled WGS sequence"/>
</dbReference>
<proteinExistence type="predicted"/>